<dbReference type="GeneID" id="48308869"/>
<dbReference type="AlphaFoldDB" id="A0A1B2DZM1"/>
<dbReference type="RefSeq" id="WP_099477685.1">
    <property type="nucleotide sequence ID" value="NZ_CP016809.1"/>
</dbReference>
<keyword evidence="1" id="KW-0732">Signal</keyword>
<dbReference type="EMBL" id="CP016809">
    <property type="protein sequence ID" value="ANY73165.1"/>
    <property type="molecule type" value="Genomic_DNA"/>
</dbReference>
<feature type="chain" id="PRO_5008535586" description="Amidase" evidence="1">
    <location>
        <begin position="33"/>
        <end position="297"/>
    </location>
</feature>
<organism evidence="2">
    <name type="scientific">Paenibacillus ihbetae</name>
    <dbReference type="NCBI Taxonomy" id="1870820"/>
    <lineage>
        <taxon>Bacteria</taxon>
        <taxon>Bacillati</taxon>
        <taxon>Bacillota</taxon>
        <taxon>Bacilli</taxon>
        <taxon>Bacillales</taxon>
        <taxon>Paenibacillaceae</taxon>
        <taxon>Paenibacillus</taxon>
    </lineage>
</organism>
<feature type="signal peptide" evidence="1">
    <location>
        <begin position="1"/>
        <end position="32"/>
    </location>
</feature>
<proteinExistence type="predicted"/>
<dbReference type="KEGG" id="pib:BBD41_11520"/>
<evidence type="ECO:0008006" key="3">
    <source>
        <dbReference type="Google" id="ProtNLM"/>
    </source>
</evidence>
<accession>A0A1B2DZM1</accession>
<sequence length="297" mass="33755">MKKHALRFLTLCLACGLLLLTGMSVHPGPAKAQSHLKATWLWYTPMIESSADDIIGFASRQGVNLIYLQMNQDVRAEHYRKFIRLAGENGIQVHVLGGAPKWALESERHRIDTFLNWTAEYQVAAAPEERFTGIHVDIEPHTLPQWKTNRDWLVEQWQSNVRYLVSRGHCLDLPVGADITFWLHTYSLPDQSMTISRWMIGQFDQIAIMAYRDSAANIYNLAATELKEADALGKEALIAVETKSSNEGQFITFYEEGVSFMEEQLLKVDAMAGSHSSFSGFAVHEYRSWRALYESGR</sequence>
<evidence type="ECO:0000313" key="2">
    <source>
        <dbReference type="EMBL" id="ANY73165.1"/>
    </source>
</evidence>
<gene>
    <name evidence="2" type="ORF">BBD41_11520</name>
</gene>
<protein>
    <recommendedName>
        <fullName evidence="3">Amidase</fullName>
    </recommendedName>
</protein>
<evidence type="ECO:0000256" key="1">
    <source>
        <dbReference type="SAM" id="SignalP"/>
    </source>
</evidence>
<name>A0A1B2DZM1_9BACL</name>
<reference evidence="2" key="1">
    <citation type="submission" date="2016-08" db="EMBL/GenBank/DDBJ databases">
        <title>Complete Genome Seqeunce of Paenibacillus sp. nov. IHBB 9852 from high altitute lake of Indian trans-Himalayas.</title>
        <authorList>
            <person name="Kiran S."/>
            <person name="Swarnkar M.K."/>
            <person name="Rana A."/>
            <person name="Tewari R."/>
            <person name="Gulati A."/>
        </authorList>
    </citation>
    <scope>NUCLEOTIDE SEQUENCE [LARGE SCALE GENOMIC DNA]</scope>
    <source>
        <strain evidence="2">IHBB 9852</strain>
    </source>
</reference>